<evidence type="ECO:0000256" key="9">
    <source>
        <dbReference type="ARBA" id="ARBA00023136"/>
    </source>
</evidence>
<dbReference type="SUPFAM" id="SSF103473">
    <property type="entry name" value="MFS general substrate transporter"/>
    <property type="match status" value="1"/>
</dbReference>
<evidence type="ECO:0000256" key="2">
    <source>
        <dbReference type="ARBA" id="ARBA00011495"/>
    </source>
</evidence>
<feature type="transmembrane region" description="Helical" evidence="13">
    <location>
        <begin position="401"/>
        <end position="421"/>
    </location>
</feature>
<dbReference type="GO" id="GO:0035869">
    <property type="term" value="C:ciliary transition zone"/>
    <property type="evidence" value="ECO:0007669"/>
    <property type="project" value="TreeGrafter"/>
</dbReference>
<feature type="transmembrane region" description="Helical" evidence="13">
    <location>
        <begin position="433"/>
        <end position="453"/>
    </location>
</feature>
<comment type="caution">
    <text evidence="14">The sequence shown here is derived from an EMBL/GenBank/DDBJ whole genome shotgun (WGS) entry which is preliminary data.</text>
</comment>
<feature type="transmembrane region" description="Helical" evidence="13">
    <location>
        <begin position="40"/>
        <end position="65"/>
    </location>
</feature>
<gene>
    <name evidence="14" type="ORF">E1301_Tti003598</name>
</gene>
<evidence type="ECO:0000256" key="5">
    <source>
        <dbReference type="ARBA" id="ARBA00022794"/>
    </source>
</evidence>
<evidence type="ECO:0000256" key="1">
    <source>
        <dbReference type="ARBA" id="ARBA00004272"/>
    </source>
</evidence>
<dbReference type="Proteomes" id="UP000324632">
    <property type="component" value="Chromosome 2"/>
</dbReference>
<evidence type="ECO:0000313" key="15">
    <source>
        <dbReference type="Proteomes" id="UP000324632"/>
    </source>
</evidence>
<dbReference type="Pfam" id="PF09799">
    <property type="entry name" value="Transmemb_17"/>
    <property type="match status" value="1"/>
</dbReference>
<feature type="transmembrane region" description="Helical" evidence="13">
    <location>
        <begin position="465"/>
        <end position="489"/>
    </location>
</feature>
<dbReference type="InterPro" id="IPR019184">
    <property type="entry name" value="Uncharacterised_TM-17"/>
</dbReference>
<evidence type="ECO:0000256" key="3">
    <source>
        <dbReference type="ARBA" id="ARBA00022475"/>
    </source>
</evidence>
<dbReference type="Pfam" id="PF00854">
    <property type="entry name" value="PTR2"/>
    <property type="match status" value="1"/>
</dbReference>
<name>A0A5A9PQ80_9TELE</name>
<keyword evidence="4 13" id="KW-0812">Transmembrane</keyword>
<feature type="transmembrane region" description="Helical" evidence="13">
    <location>
        <begin position="77"/>
        <end position="99"/>
    </location>
</feature>
<sequence length="509" mass="57525">MQPVSAFDRRDGLLPQGVFESPHPNGTVTMPRKERKKLQAIVCVLFVELFERFTFFGIVCNMILFCTIKLGYSNYQAAMVNTCFVGASVLTPVLLGWFAETCFGRTRVLGFCALLHFFGTAMLPVVAFPFEDFYINTHNIVHQIEPHEQHILFYTGLVAVALGIGGIRAILCPMAAYHLQGCDRHQLLSFFNWFYWLVNLNSMVVILGIAYIQQSVAKNLCFLIPFTSVLLALIAIHMVRNKLTFHPKKVMGHACAALSALLAGISEIYRKDYPQVEQTLSGTVLQVSSMRCFQLTPQYILLGVAEAFVTPACSLIAFCLTPSNLRGVSLHFLTLSYGGGCFLGAFLIQFLYFVSGDKDVISNLPLQMALHFNMWFFPFWWISEVVMLQLKYLALVDYYKFILITVLILMTIIEAIRLYLGNVGNLQEKVPELAGFWLLTLLLQCPMILFQLFNEAILIQPLERGVHIILALFIFAEALFGFVALRAMVRQTETHFHLRQFDGIQELGT</sequence>
<dbReference type="GO" id="GO:0015293">
    <property type="term" value="F:symporter activity"/>
    <property type="evidence" value="ECO:0007669"/>
    <property type="project" value="UniProtKB-KW"/>
</dbReference>
<organism evidence="14 15">
    <name type="scientific">Triplophysa tibetana</name>
    <dbReference type="NCBI Taxonomy" id="1572043"/>
    <lineage>
        <taxon>Eukaryota</taxon>
        <taxon>Metazoa</taxon>
        <taxon>Chordata</taxon>
        <taxon>Craniata</taxon>
        <taxon>Vertebrata</taxon>
        <taxon>Euteleostomi</taxon>
        <taxon>Actinopterygii</taxon>
        <taxon>Neopterygii</taxon>
        <taxon>Teleostei</taxon>
        <taxon>Ostariophysi</taxon>
        <taxon>Cypriniformes</taxon>
        <taxon>Nemacheilidae</taxon>
        <taxon>Triplophysa</taxon>
    </lineage>
</organism>
<dbReference type="PANTHER" id="PTHR13531:SF14">
    <property type="entry name" value="TRANSMEMBRANE PROTEIN 17"/>
    <property type="match status" value="1"/>
</dbReference>
<comment type="subcellular location">
    <subcellularLocation>
        <location evidence="1">Cell projection</location>
        <location evidence="1">Cilium membrane</location>
        <topology evidence="1">Multi-pass membrane protein</topology>
    </subcellularLocation>
</comment>
<comment type="subunit">
    <text evidence="2">Part of the tectonic-like complex (also named B9 complex).</text>
</comment>
<evidence type="ECO:0000256" key="8">
    <source>
        <dbReference type="ARBA" id="ARBA00023069"/>
    </source>
</evidence>
<comment type="similarity">
    <text evidence="12">Belongs to the TMEM17 family.</text>
</comment>
<feature type="transmembrane region" description="Helical" evidence="13">
    <location>
        <begin position="150"/>
        <end position="171"/>
    </location>
</feature>
<evidence type="ECO:0000313" key="14">
    <source>
        <dbReference type="EMBL" id="KAA0724330.1"/>
    </source>
</evidence>
<feature type="transmembrane region" description="Helical" evidence="13">
    <location>
        <begin position="332"/>
        <end position="354"/>
    </location>
</feature>
<evidence type="ECO:0000256" key="4">
    <source>
        <dbReference type="ARBA" id="ARBA00022692"/>
    </source>
</evidence>
<dbReference type="EMBL" id="SOYY01000002">
    <property type="protein sequence ID" value="KAA0724330.1"/>
    <property type="molecule type" value="Genomic_DNA"/>
</dbReference>
<evidence type="ECO:0000256" key="11">
    <source>
        <dbReference type="ARBA" id="ARBA00024803"/>
    </source>
</evidence>
<reference evidence="14 15" key="1">
    <citation type="journal article" date="2019" name="Mol. Ecol. Resour.">
        <title>Chromosome-level genome assembly of Triplophysa tibetana, a fish adapted to the harsh high-altitude environment of the Tibetan Plateau.</title>
        <authorList>
            <person name="Yang X."/>
            <person name="Liu H."/>
            <person name="Ma Z."/>
            <person name="Zou Y."/>
            <person name="Zou M."/>
            <person name="Mao Y."/>
            <person name="Li X."/>
            <person name="Wang H."/>
            <person name="Chen T."/>
            <person name="Wang W."/>
            <person name="Yang R."/>
        </authorList>
    </citation>
    <scope>NUCLEOTIDE SEQUENCE [LARGE SCALE GENOMIC DNA]</scope>
    <source>
        <strain evidence="14">TTIB1903HZAU</strain>
        <tissue evidence="14">Muscle</tissue>
    </source>
</reference>
<evidence type="ECO:0000256" key="12">
    <source>
        <dbReference type="ARBA" id="ARBA00038348"/>
    </source>
</evidence>
<dbReference type="AlphaFoldDB" id="A0A5A9PQ80"/>
<evidence type="ECO:0000256" key="7">
    <source>
        <dbReference type="ARBA" id="ARBA00022989"/>
    </source>
</evidence>
<accession>A0A5A9PQ80</accession>
<feature type="transmembrane region" description="Helical" evidence="13">
    <location>
        <begin position="299"/>
        <end position="320"/>
    </location>
</feature>
<dbReference type="Gene3D" id="1.20.1250.20">
    <property type="entry name" value="MFS general substrate transporter like domains"/>
    <property type="match status" value="2"/>
</dbReference>
<dbReference type="PANTHER" id="PTHR13531">
    <property type="entry name" value="GEO07735P1-RELATED-RELATED"/>
    <property type="match status" value="1"/>
</dbReference>
<keyword evidence="5" id="KW-0970">Cilium biogenesis/degradation</keyword>
<dbReference type="InterPro" id="IPR000109">
    <property type="entry name" value="POT_fam"/>
</dbReference>
<keyword evidence="8" id="KW-0969">Cilium</keyword>
<comment type="function">
    <text evidence="11">Transmembrane component of the tectonic-like complex, a complex localized at the transition zone of primary cilia and acting as a barrier that prevents diffusion of transmembrane proteins between the cilia and plasma membranes. Required for ciliogenesis and sonic hedgehog/SHH signaling.</text>
</comment>
<dbReference type="GO" id="GO:0060170">
    <property type="term" value="C:ciliary membrane"/>
    <property type="evidence" value="ECO:0007669"/>
    <property type="project" value="UniProtKB-SubCell"/>
</dbReference>
<evidence type="ECO:0000256" key="10">
    <source>
        <dbReference type="ARBA" id="ARBA00023273"/>
    </source>
</evidence>
<evidence type="ECO:0000256" key="13">
    <source>
        <dbReference type="SAM" id="Phobius"/>
    </source>
</evidence>
<keyword evidence="7 13" id="KW-1133">Transmembrane helix</keyword>
<feature type="transmembrane region" description="Helical" evidence="13">
    <location>
        <begin position="217"/>
        <end position="238"/>
    </location>
</feature>
<keyword evidence="10" id="KW-0966">Cell projection</keyword>
<keyword evidence="15" id="KW-1185">Reference proteome</keyword>
<keyword evidence="3" id="KW-1003">Cell membrane</keyword>
<proteinExistence type="inferred from homology"/>
<dbReference type="InterPro" id="IPR036259">
    <property type="entry name" value="MFS_trans_sf"/>
</dbReference>
<protein>
    <submittedName>
        <fullName evidence="14">Solute carrier family 15 member 5</fullName>
    </submittedName>
</protein>
<keyword evidence="9 13" id="KW-0472">Membrane</keyword>
<feature type="transmembrane region" description="Helical" evidence="13">
    <location>
        <begin position="108"/>
        <end position="130"/>
    </location>
</feature>
<dbReference type="GO" id="GO:1905515">
    <property type="term" value="P:non-motile cilium assembly"/>
    <property type="evidence" value="ECO:0007669"/>
    <property type="project" value="TreeGrafter"/>
</dbReference>
<evidence type="ECO:0000256" key="6">
    <source>
        <dbReference type="ARBA" id="ARBA00022847"/>
    </source>
</evidence>
<keyword evidence="6" id="KW-0769">Symport</keyword>
<feature type="transmembrane region" description="Helical" evidence="13">
    <location>
        <begin position="192"/>
        <end position="211"/>
    </location>
</feature>
<keyword evidence="6" id="KW-0813">Transport</keyword>